<protein>
    <recommendedName>
        <fullName evidence="2">Acyl-CoA dehydrogenase/oxidase C-terminal domain-containing protein</fullName>
    </recommendedName>
</protein>
<proteinExistence type="predicted"/>
<name>A0A934KBC1_9BACT</name>
<organism evidence="3 4">
    <name type="scientific">Candidatus Nephthysia bennettiae</name>
    <dbReference type="NCBI Taxonomy" id="3127016"/>
    <lineage>
        <taxon>Bacteria</taxon>
        <taxon>Bacillati</taxon>
        <taxon>Candidatus Dormiibacterota</taxon>
        <taxon>Candidatus Dormibacteria</taxon>
        <taxon>Candidatus Dormibacterales</taxon>
        <taxon>Candidatus Dormibacteraceae</taxon>
        <taxon>Candidatus Nephthysia</taxon>
    </lineage>
</organism>
<dbReference type="InterPro" id="IPR009075">
    <property type="entry name" value="AcylCo_DH/oxidase_C"/>
</dbReference>
<dbReference type="EMBL" id="JAEKNR010000215">
    <property type="protein sequence ID" value="MBJ7600617.1"/>
    <property type="molecule type" value="Genomic_DNA"/>
</dbReference>
<dbReference type="AlphaFoldDB" id="A0A934KBC1"/>
<dbReference type="Proteomes" id="UP000612893">
    <property type="component" value="Unassembled WGS sequence"/>
</dbReference>
<accession>A0A934KBC1</accession>
<dbReference type="Pfam" id="PF00441">
    <property type="entry name" value="Acyl-CoA_dh_1"/>
    <property type="match status" value="1"/>
</dbReference>
<sequence>MWRAQRVLAGATHVTEEYQATISAPAVRGEFERRGRDLSAVELRSLFDACTHPPKAGSRQGSPAHRRRDARAHVGVEAAELMRTRAAELFDRNQPCGAQANMALLLAAEASWQAANTAMQTYGGYSFASSYPIERKFRESAWSCLMSVMAD</sequence>
<reference evidence="3" key="1">
    <citation type="submission" date="2020-10" db="EMBL/GenBank/DDBJ databases">
        <title>Ca. Dormibacterota MAGs.</title>
        <authorList>
            <person name="Montgomery K."/>
        </authorList>
    </citation>
    <scope>NUCLEOTIDE SEQUENCE [LARGE SCALE GENOMIC DNA]</scope>
    <source>
        <strain evidence="3">SC8812_S17_10</strain>
    </source>
</reference>
<dbReference type="InterPro" id="IPR036250">
    <property type="entry name" value="AcylCo_DH-like_C"/>
</dbReference>
<dbReference type="Gene3D" id="1.20.140.10">
    <property type="entry name" value="Butyryl-CoA Dehydrogenase, subunit A, domain 3"/>
    <property type="match status" value="1"/>
</dbReference>
<evidence type="ECO:0000259" key="2">
    <source>
        <dbReference type="Pfam" id="PF00441"/>
    </source>
</evidence>
<evidence type="ECO:0000256" key="1">
    <source>
        <dbReference type="ARBA" id="ARBA00022630"/>
    </source>
</evidence>
<dbReference type="SUPFAM" id="SSF47203">
    <property type="entry name" value="Acyl-CoA dehydrogenase C-terminal domain-like"/>
    <property type="match status" value="1"/>
</dbReference>
<dbReference type="GO" id="GO:0016627">
    <property type="term" value="F:oxidoreductase activity, acting on the CH-CH group of donors"/>
    <property type="evidence" value="ECO:0007669"/>
    <property type="project" value="InterPro"/>
</dbReference>
<evidence type="ECO:0000313" key="4">
    <source>
        <dbReference type="Proteomes" id="UP000612893"/>
    </source>
</evidence>
<keyword evidence="4" id="KW-1185">Reference proteome</keyword>
<keyword evidence="1" id="KW-0285">Flavoprotein</keyword>
<feature type="domain" description="Acyl-CoA dehydrogenase/oxidase C-terminal" evidence="2">
    <location>
        <begin position="62"/>
        <end position="140"/>
    </location>
</feature>
<gene>
    <name evidence="3" type="ORF">JF922_21430</name>
</gene>
<evidence type="ECO:0000313" key="3">
    <source>
        <dbReference type="EMBL" id="MBJ7600617.1"/>
    </source>
</evidence>
<comment type="caution">
    <text evidence="3">The sequence shown here is derived from an EMBL/GenBank/DDBJ whole genome shotgun (WGS) entry which is preliminary data.</text>
</comment>